<accession>A0A381S9L5</accession>
<dbReference type="Gene3D" id="3.90.550.10">
    <property type="entry name" value="Spore Coat Polysaccharide Biosynthesis Protein SpsA, Chain A"/>
    <property type="match status" value="1"/>
</dbReference>
<dbReference type="EMBL" id="UINC01002837">
    <property type="protein sequence ID" value="SVA00785.1"/>
    <property type="molecule type" value="Genomic_DNA"/>
</dbReference>
<evidence type="ECO:0008006" key="2">
    <source>
        <dbReference type="Google" id="ProtNLM"/>
    </source>
</evidence>
<dbReference type="InterPro" id="IPR029044">
    <property type="entry name" value="Nucleotide-diphossugar_trans"/>
</dbReference>
<name>A0A381S9L5_9ZZZZ</name>
<evidence type="ECO:0000313" key="1">
    <source>
        <dbReference type="EMBL" id="SVA00785.1"/>
    </source>
</evidence>
<gene>
    <name evidence="1" type="ORF">METZ01_LOCUS53639</name>
</gene>
<organism evidence="1">
    <name type="scientific">marine metagenome</name>
    <dbReference type="NCBI Taxonomy" id="408172"/>
    <lineage>
        <taxon>unclassified sequences</taxon>
        <taxon>metagenomes</taxon>
        <taxon>ecological metagenomes</taxon>
    </lineage>
</organism>
<protein>
    <recommendedName>
        <fullName evidence="2">Nucleotide-diphospho-sugar transferase domain-containing protein</fullName>
    </recommendedName>
</protein>
<dbReference type="SUPFAM" id="SSF53448">
    <property type="entry name" value="Nucleotide-diphospho-sugar transferases"/>
    <property type="match status" value="1"/>
</dbReference>
<proteinExistence type="predicted"/>
<dbReference type="AlphaFoldDB" id="A0A381S9L5"/>
<sequence>MMTPNELHDYLLNLKNKDSLDPNIAEYKKTIREELRAYRSNQPTLVTGSKPFPVGKDIVFYSFMEAEGKPKIGEHEYKRLKLSWSSLRKHNTDIEIRFCYKGGYQNCRHFGGDYKKQREKWQSLCDEYNVKMYPFHKSFTGEEPNAWCIHRWYNLALWKDEELNVLYLDADTYINGDVQLLFDIYKRDPIYGREELGFRHDPNLGVCGEDPRFYLDLVDASIMAQGGKIEVQKYCLGVILLNHSAHKLFTTLVLRAYTDLLQRIHRFEVFYSIPNYRIMDEFAFWVLLSRWGMRTSLFGDQDVSQTFLERKHENHFNPIVLHYTTKDEEKFADWGIEMMCLSRSEEDRENSELAAGGIYNVMPLMREELAMSMW</sequence>
<reference evidence="1" key="1">
    <citation type="submission" date="2018-05" db="EMBL/GenBank/DDBJ databases">
        <authorList>
            <person name="Lanie J.A."/>
            <person name="Ng W.-L."/>
            <person name="Kazmierczak K.M."/>
            <person name="Andrzejewski T.M."/>
            <person name="Davidsen T.M."/>
            <person name="Wayne K.J."/>
            <person name="Tettelin H."/>
            <person name="Glass J.I."/>
            <person name="Rusch D."/>
            <person name="Podicherti R."/>
            <person name="Tsui H.-C.T."/>
            <person name="Winkler M.E."/>
        </authorList>
    </citation>
    <scope>NUCLEOTIDE SEQUENCE</scope>
</reference>